<dbReference type="PANTHER" id="PTHR24221">
    <property type="entry name" value="ATP-BINDING CASSETTE SUB-FAMILY B"/>
    <property type="match status" value="1"/>
</dbReference>
<feature type="transmembrane region" description="Helical" evidence="7">
    <location>
        <begin position="239"/>
        <end position="261"/>
    </location>
</feature>
<dbReference type="PANTHER" id="PTHR24221:SF654">
    <property type="entry name" value="ATP-BINDING CASSETTE SUB-FAMILY B MEMBER 6"/>
    <property type="match status" value="1"/>
</dbReference>
<dbReference type="InterPro" id="IPR039421">
    <property type="entry name" value="Type_1_exporter"/>
</dbReference>
<evidence type="ECO:0000256" key="7">
    <source>
        <dbReference type="SAM" id="Phobius"/>
    </source>
</evidence>
<dbReference type="PROSITE" id="PS00211">
    <property type="entry name" value="ABC_TRANSPORTER_1"/>
    <property type="match status" value="1"/>
</dbReference>
<name>A0ABQ3J5U9_9PSEU</name>
<keyword evidence="6 7" id="KW-0472">Membrane</keyword>
<keyword evidence="3" id="KW-0547">Nucleotide-binding</keyword>
<protein>
    <submittedName>
        <fullName evidence="10">ABC transporter ATP-binding protein</fullName>
    </submittedName>
</protein>
<dbReference type="InterPro" id="IPR003593">
    <property type="entry name" value="AAA+_ATPase"/>
</dbReference>
<feature type="transmembrane region" description="Helical" evidence="7">
    <location>
        <begin position="154"/>
        <end position="178"/>
    </location>
</feature>
<evidence type="ECO:0000256" key="6">
    <source>
        <dbReference type="ARBA" id="ARBA00023136"/>
    </source>
</evidence>
<reference evidence="11" key="1">
    <citation type="journal article" date="2019" name="Int. J. Syst. Evol. Microbiol.">
        <title>The Global Catalogue of Microorganisms (GCM) 10K type strain sequencing project: providing services to taxonomists for standard genome sequencing and annotation.</title>
        <authorList>
            <consortium name="The Broad Institute Genomics Platform"/>
            <consortium name="The Broad Institute Genome Sequencing Center for Infectious Disease"/>
            <person name="Wu L."/>
            <person name="Ma J."/>
        </authorList>
    </citation>
    <scope>NUCLEOTIDE SEQUENCE [LARGE SCALE GENOMIC DNA]</scope>
    <source>
        <strain evidence="11">CGMCC 4.7677</strain>
    </source>
</reference>
<dbReference type="Gene3D" id="3.40.50.300">
    <property type="entry name" value="P-loop containing nucleotide triphosphate hydrolases"/>
    <property type="match status" value="1"/>
</dbReference>
<dbReference type="PROSITE" id="PS50929">
    <property type="entry name" value="ABC_TM1F"/>
    <property type="match status" value="1"/>
</dbReference>
<comment type="caution">
    <text evidence="10">The sequence shown here is derived from an EMBL/GenBank/DDBJ whole genome shotgun (WGS) entry which is preliminary data.</text>
</comment>
<feature type="domain" description="ABC transporter" evidence="8">
    <location>
        <begin position="329"/>
        <end position="559"/>
    </location>
</feature>
<dbReference type="PROSITE" id="PS50893">
    <property type="entry name" value="ABC_TRANSPORTER_2"/>
    <property type="match status" value="1"/>
</dbReference>
<dbReference type="InterPro" id="IPR027417">
    <property type="entry name" value="P-loop_NTPase"/>
</dbReference>
<dbReference type="InterPro" id="IPR003439">
    <property type="entry name" value="ABC_transporter-like_ATP-bd"/>
</dbReference>
<dbReference type="SMART" id="SM00382">
    <property type="entry name" value="AAA"/>
    <property type="match status" value="1"/>
</dbReference>
<proteinExistence type="predicted"/>
<feature type="transmembrane region" description="Helical" evidence="7">
    <location>
        <begin position="126"/>
        <end position="148"/>
    </location>
</feature>
<dbReference type="CDD" id="cd03228">
    <property type="entry name" value="ABCC_MRP_Like"/>
    <property type="match status" value="1"/>
</dbReference>
<evidence type="ECO:0000256" key="2">
    <source>
        <dbReference type="ARBA" id="ARBA00022692"/>
    </source>
</evidence>
<dbReference type="SUPFAM" id="SSF90123">
    <property type="entry name" value="ABC transporter transmembrane region"/>
    <property type="match status" value="1"/>
</dbReference>
<dbReference type="InterPro" id="IPR017871">
    <property type="entry name" value="ABC_transporter-like_CS"/>
</dbReference>
<feature type="domain" description="ABC transmembrane type-1" evidence="9">
    <location>
        <begin position="18"/>
        <end position="286"/>
    </location>
</feature>
<sequence>MKREIRFGLRALHRRPLLALLAWSVPEALPTTISGLAIAKAMDDGFLAARPVTGLAWLGAFLLAACVGAWGSRQVFRRLGDLVEPFRDDLLRRVVGGALAHAVAGHRDDGAMARVTRQVEIVRDSFAGLIVVTRGFAVTVAGVVLGLLSIDPVIVGLILPPFALGFGAFVATLGLAAARERATVLAEERVGDTANAVLSATRDVVATGAEGHAAALAAEPIEEQAAAERALAWVAVLRTFCFAAGVWLPLIVLLFAAPWLVGRGLTTGAIMGGLTYILMGLNPALQTLVTGVGSSGLQFVVTLGRILDATAPPERPGPLVSTTPCGHDIALDGVTFAYGPHAEPVLDDLDLVVPEGDHLAIVGPSGIGKSTLAGLVCGLLRPGSGSIRLGGASVTGLTPAQLARLRVLIPQEAYVFSGSVWDNLVYLRPSAEVSQVDRAVAEVGAEHLLARLGGYPAAVVPAELSAGERQLIALVRAYLSDAPVVILDEATCHLDPIAERRAEEAFAARGGTVVVIAHRISSALRAKRVLVLDGTDAVDGDPVALRSVSPLYRELLGYWHAEPPVPVN</sequence>
<evidence type="ECO:0000256" key="4">
    <source>
        <dbReference type="ARBA" id="ARBA00022840"/>
    </source>
</evidence>
<evidence type="ECO:0000313" key="11">
    <source>
        <dbReference type="Proteomes" id="UP000605897"/>
    </source>
</evidence>
<evidence type="ECO:0000256" key="3">
    <source>
        <dbReference type="ARBA" id="ARBA00022741"/>
    </source>
</evidence>
<feature type="transmembrane region" description="Helical" evidence="7">
    <location>
        <begin position="54"/>
        <end position="72"/>
    </location>
</feature>
<evidence type="ECO:0000259" key="9">
    <source>
        <dbReference type="PROSITE" id="PS50929"/>
    </source>
</evidence>
<keyword evidence="5 7" id="KW-1133">Transmembrane helix</keyword>
<dbReference type="GO" id="GO:0005524">
    <property type="term" value="F:ATP binding"/>
    <property type="evidence" value="ECO:0007669"/>
    <property type="project" value="UniProtKB-KW"/>
</dbReference>
<keyword evidence="4 10" id="KW-0067">ATP-binding</keyword>
<dbReference type="Gene3D" id="1.20.1560.10">
    <property type="entry name" value="ABC transporter type 1, transmembrane domain"/>
    <property type="match status" value="1"/>
</dbReference>
<gene>
    <name evidence="10" type="ORF">GCM10017786_41990</name>
</gene>
<evidence type="ECO:0000313" key="10">
    <source>
        <dbReference type="EMBL" id="GHF03802.1"/>
    </source>
</evidence>
<dbReference type="Pfam" id="PF00005">
    <property type="entry name" value="ABC_tran"/>
    <property type="match status" value="1"/>
</dbReference>
<evidence type="ECO:0000259" key="8">
    <source>
        <dbReference type="PROSITE" id="PS50893"/>
    </source>
</evidence>
<dbReference type="RefSeq" id="WP_191246240.1">
    <property type="nucleotide sequence ID" value="NZ_BNAU01000004.1"/>
</dbReference>
<comment type="subcellular location">
    <subcellularLocation>
        <location evidence="1">Cell membrane</location>
        <topology evidence="1">Multi-pass membrane protein</topology>
    </subcellularLocation>
</comment>
<dbReference type="SUPFAM" id="SSF52540">
    <property type="entry name" value="P-loop containing nucleoside triphosphate hydrolases"/>
    <property type="match status" value="1"/>
</dbReference>
<dbReference type="InterPro" id="IPR036640">
    <property type="entry name" value="ABC1_TM_sf"/>
</dbReference>
<evidence type="ECO:0000256" key="5">
    <source>
        <dbReference type="ARBA" id="ARBA00022989"/>
    </source>
</evidence>
<dbReference type="InterPro" id="IPR011527">
    <property type="entry name" value="ABC1_TM_dom"/>
</dbReference>
<dbReference type="Proteomes" id="UP000605897">
    <property type="component" value="Unassembled WGS sequence"/>
</dbReference>
<accession>A0ABQ3J5U9</accession>
<keyword evidence="11" id="KW-1185">Reference proteome</keyword>
<keyword evidence="2 7" id="KW-0812">Transmembrane</keyword>
<dbReference type="EMBL" id="BNAU01000004">
    <property type="protein sequence ID" value="GHF03802.1"/>
    <property type="molecule type" value="Genomic_DNA"/>
</dbReference>
<evidence type="ECO:0000256" key="1">
    <source>
        <dbReference type="ARBA" id="ARBA00004651"/>
    </source>
</evidence>
<organism evidence="10 11">
    <name type="scientific">Amycolatopsis deserti</name>
    <dbReference type="NCBI Taxonomy" id="185696"/>
    <lineage>
        <taxon>Bacteria</taxon>
        <taxon>Bacillati</taxon>
        <taxon>Actinomycetota</taxon>
        <taxon>Actinomycetes</taxon>
        <taxon>Pseudonocardiales</taxon>
        <taxon>Pseudonocardiaceae</taxon>
        <taxon>Amycolatopsis</taxon>
    </lineage>
</organism>